<evidence type="ECO:0000313" key="3">
    <source>
        <dbReference type="EMBL" id="VDL72046.1"/>
    </source>
</evidence>
<keyword evidence="1" id="KW-0812">Transmembrane</keyword>
<dbReference type="AlphaFoldDB" id="A0A0N4XZ80"/>
<proteinExistence type="predicted"/>
<reference evidence="5" key="1">
    <citation type="submission" date="2016-04" db="UniProtKB">
        <authorList>
            <consortium name="WormBaseParasite"/>
        </authorList>
    </citation>
    <scope>IDENTIFICATION</scope>
</reference>
<organism evidence="5">
    <name type="scientific">Nippostrongylus brasiliensis</name>
    <name type="common">Rat hookworm</name>
    <dbReference type="NCBI Taxonomy" id="27835"/>
    <lineage>
        <taxon>Eukaryota</taxon>
        <taxon>Metazoa</taxon>
        <taxon>Ecdysozoa</taxon>
        <taxon>Nematoda</taxon>
        <taxon>Chromadorea</taxon>
        <taxon>Rhabditida</taxon>
        <taxon>Rhabditina</taxon>
        <taxon>Rhabditomorpha</taxon>
        <taxon>Strongyloidea</taxon>
        <taxon>Heligmosomidae</taxon>
        <taxon>Nippostrongylus</taxon>
    </lineage>
</organism>
<name>A0A0N4XZ80_NIPBR</name>
<keyword evidence="1" id="KW-1133">Transmembrane helix</keyword>
<accession>A0A0N4XZ80</accession>
<evidence type="ECO:0000313" key="5">
    <source>
        <dbReference type="WBParaSite" id="NBR_0000845601-mRNA-1"/>
    </source>
</evidence>
<evidence type="ECO:0000256" key="2">
    <source>
        <dbReference type="SAM" id="SignalP"/>
    </source>
</evidence>
<feature type="chain" id="PRO_5043124966" evidence="2">
    <location>
        <begin position="17"/>
        <end position="279"/>
    </location>
</feature>
<keyword evidence="2" id="KW-0732">Signal</keyword>
<sequence length="279" mass="30929">MLFILLPLFFFITAYAKLTCTECEFHNTPVGRTNCSKTCQGDVCHIVVNKFFNGTIIAGCINLYKDDTFKEAPSACYRGEYRVYCACNTTDKCNYPTSPISNFKFTDKMILEGYQLTPMIEGHGEAPPTLKPIIDAQVTTQSPETQGNDEAGVKPNEHYAPLPNGVSIDELASTTTLTSTTVEAAKKKISSNEDSDMKTKQVATHDDTLTSLAVLRTTETPKHLKPSIEKARTRTWRREGDVGIPTERYGRTKLGTKINNYLPVAMIVTSIAITLFFIS</sequence>
<keyword evidence="1" id="KW-0472">Membrane</keyword>
<protein>
    <submittedName>
        <fullName evidence="3 5">Uncharacterized protein</fullName>
    </submittedName>
</protein>
<evidence type="ECO:0000256" key="1">
    <source>
        <dbReference type="SAM" id="Phobius"/>
    </source>
</evidence>
<feature type="signal peptide" evidence="2">
    <location>
        <begin position="1"/>
        <end position="16"/>
    </location>
</feature>
<gene>
    <name evidence="3" type="ORF">NBR_LOCUS8457</name>
</gene>
<feature type="transmembrane region" description="Helical" evidence="1">
    <location>
        <begin position="261"/>
        <end position="278"/>
    </location>
</feature>
<reference evidence="3 4" key="2">
    <citation type="submission" date="2018-11" db="EMBL/GenBank/DDBJ databases">
        <authorList>
            <consortium name="Pathogen Informatics"/>
        </authorList>
    </citation>
    <scope>NUCLEOTIDE SEQUENCE [LARGE SCALE GENOMIC DNA]</scope>
</reference>
<dbReference type="EMBL" id="UYSL01020007">
    <property type="protein sequence ID" value="VDL72046.1"/>
    <property type="molecule type" value="Genomic_DNA"/>
</dbReference>
<keyword evidence="4" id="KW-1185">Reference proteome</keyword>
<dbReference type="WBParaSite" id="NBR_0000845601-mRNA-1">
    <property type="protein sequence ID" value="NBR_0000845601-mRNA-1"/>
    <property type="gene ID" value="NBR_0000845601"/>
</dbReference>
<evidence type="ECO:0000313" key="4">
    <source>
        <dbReference type="Proteomes" id="UP000271162"/>
    </source>
</evidence>
<dbReference type="Proteomes" id="UP000271162">
    <property type="component" value="Unassembled WGS sequence"/>
</dbReference>